<evidence type="ECO:0000313" key="3">
    <source>
        <dbReference type="Proteomes" id="UP001241110"/>
    </source>
</evidence>
<dbReference type="EC" id="3.1.1.103" evidence="2"/>
<protein>
    <submittedName>
        <fullName evidence="2">Serine hydrolase domain-containing protein</fullName>
        <ecNumber evidence="2">3.1.1.103</ecNumber>
    </submittedName>
</protein>
<dbReference type="PANTHER" id="PTHR46825:SF9">
    <property type="entry name" value="BETA-LACTAMASE-RELATED DOMAIN-CONTAINING PROTEIN"/>
    <property type="match status" value="1"/>
</dbReference>
<dbReference type="SUPFAM" id="SSF56601">
    <property type="entry name" value="beta-lactamase/transpeptidase-like"/>
    <property type="match status" value="1"/>
</dbReference>
<evidence type="ECO:0000313" key="2">
    <source>
        <dbReference type="EMBL" id="MDJ1486238.1"/>
    </source>
</evidence>
<reference evidence="2" key="1">
    <citation type="submission" date="2023-05" db="EMBL/GenBank/DDBJ databases">
        <authorList>
            <person name="Zhang X."/>
        </authorList>
    </citation>
    <scope>NUCLEOTIDE SEQUENCE</scope>
    <source>
        <strain evidence="2">YF14B1</strain>
    </source>
</reference>
<dbReference type="GO" id="GO:0016787">
    <property type="term" value="F:hydrolase activity"/>
    <property type="evidence" value="ECO:0007669"/>
    <property type="project" value="UniProtKB-KW"/>
</dbReference>
<feature type="domain" description="Beta-lactamase-related" evidence="1">
    <location>
        <begin position="34"/>
        <end position="376"/>
    </location>
</feature>
<name>A0AAE3QZE5_9BACT</name>
<dbReference type="Pfam" id="PF00144">
    <property type="entry name" value="Beta-lactamase"/>
    <property type="match status" value="1"/>
</dbReference>
<sequence length="401" mass="45311">MKLLCSVFTFIIIFHCQKATSQHVKNTTSHISPIDTIIENKMSQSGIVGLGTAIIIDKKLVWMKGYGYADKDNKVPFTPNTIMNIASISKTFTGVCLLKAVEDKKLSLDEDINTYLPFKVINPFFPDEKITLRNLATHTSSIMDRESVYDSTYHYGGDSPEPLGEFLRSYFDPTGKRYTKDNFLNKKPGSYREYSNIAAGLAGYIVEIVTGKKLNEYSRQYIFKPLKMDNTGWFLSEVKLENHSRLYDKQGDTLKTIPLYGCTTYPDGGVRTSVSELSRFFIALLSDGEYKGKRILKKESVEEMQRYQFTDSNKPENINPSKLNSGIFWATKQGGTKIGHSGTDPGVKTEMLSDLSKEVAVILFTNTTLTEKDMLTYYYAIYNELCKYGLQLKDAKNATTP</sequence>
<proteinExistence type="predicted"/>
<comment type="caution">
    <text evidence="2">The sequence shown here is derived from an EMBL/GenBank/DDBJ whole genome shotgun (WGS) entry which is preliminary data.</text>
</comment>
<dbReference type="PANTHER" id="PTHR46825">
    <property type="entry name" value="D-ALANYL-D-ALANINE-CARBOXYPEPTIDASE/ENDOPEPTIDASE AMPH"/>
    <property type="match status" value="1"/>
</dbReference>
<dbReference type="InterPro" id="IPR050491">
    <property type="entry name" value="AmpC-like"/>
</dbReference>
<gene>
    <name evidence="2" type="ORF">QNI16_37490</name>
</gene>
<keyword evidence="2" id="KW-0378">Hydrolase</keyword>
<dbReference type="AlphaFoldDB" id="A0AAE3QZE5"/>
<dbReference type="RefSeq" id="WP_313989678.1">
    <property type="nucleotide sequence ID" value="NZ_JASJOS010000031.1"/>
</dbReference>
<evidence type="ECO:0000259" key="1">
    <source>
        <dbReference type="Pfam" id="PF00144"/>
    </source>
</evidence>
<dbReference type="InterPro" id="IPR012338">
    <property type="entry name" value="Beta-lactam/transpept-like"/>
</dbReference>
<dbReference type="EMBL" id="JASJOS010000031">
    <property type="protein sequence ID" value="MDJ1486238.1"/>
    <property type="molecule type" value="Genomic_DNA"/>
</dbReference>
<accession>A0AAE3QZE5</accession>
<dbReference type="InterPro" id="IPR001466">
    <property type="entry name" value="Beta-lactam-related"/>
</dbReference>
<organism evidence="2 3">
    <name type="scientific">Xanthocytophaga flava</name>
    <dbReference type="NCBI Taxonomy" id="3048013"/>
    <lineage>
        <taxon>Bacteria</taxon>
        <taxon>Pseudomonadati</taxon>
        <taxon>Bacteroidota</taxon>
        <taxon>Cytophagia</taxon>
        <taxon>Cytophagales</taxon>
        <taxon>Rhodocytophagaceae</taxon>
        <taxon>Xanthocytophaga</taxon>
    </lineage>
</organism>
<dbReference type="Proteomes" id="UP001241110">
    <property type="component" value="Unassembled WGS sequence"/>
</dbReference>
<dbReference type="Gene3D" id="3.40.710.10">
    <property type="entry name" value="DD-peptidase/beta-lactamase superfamily"/>
    <property type="match status" value="1"/>
</dbReference>